<feature type="transmembrane region" description="Helical" evidence="1">
    <location>
        <begin position="57"/>
        <end position="77"/>
    </location>
</feature>
<reference evidence="2 3" key="1">
    <citation type="submission" date="2020-08" db="EMBL/GenBank/DDBJ databases">
        <title>Sphingomonas sp. sand1-3 16S ribosomal RNA gene Genome sequencing and assembly.</title>
        <authorList>
            <person name="Kang M."/>
        </authorList>
    </citation>
    <scope>NUCLEOTIDE SEQUENCE [LARGE SCALE GENOMIC DNA]</scope>
    <source>
        <strain evidence="3">sand1-3</strain>
    </source>
</reference>
<dbReference type="AlphaFoldDB" id="A0A7G9KZB7"/>
<name>A0A7G9KZB7_9SPHN</name>
<evidence type="ECO:0000313" key="3">
    <source>
        <dbReference type="Proteomes" id="UP000515861"/>
    </source>
</evidence>
<protein>
    <submittedName>
        <fullName evidence="2">Uncharacterized protein</fullName>
    </submittedName>
</protein>
<evidence type="ECO:0000313" key="2">
    <source>
        <dbReference type="EMBL" id="QNM81716.1"/>
    </source>
</evidence>
<dbReference type="KEGG" id="ssau:H8M03_06460"/>
<keyword evidence="1" id="KW-1133">Transmembrane helix</keyword>
<feature type="transmembrane region" description="Helical" evidence="1">
    <location>
        <begin position="26"/>
        <end position="45"/>
    </location>
</feature>
<dbReference type="EMBL" id="CP060697">
    <property type="protein sequence ID" value="QNM81716.1"/>
    <property type="molecule type" value="Genomic_DNA"/>
</dbReference>
<dbReference type="RefSeq" id="WP_187478672.1">
    <property type="nucleotide sequence ID" value="NZ_CP060697.1"/>
</dbReference>
<feature type="transmembrane region" description="Helical" evidence="1">
    <location>
        <begin position="131"/>
        <end position="153"/>
    </location>
</feature>
<keyword evidence="3" id="KW-1185">Reference proteome</keyword>
<gene>
    <name evidence="2" type="ORF">H8M03_06460</name>
</gene>
<organism evidence="2 3">
    <name type="scientific">Sphingomonas sabuli</name>
    <dbReference type="NCBI Taxonomy" id="2764186"/>
    <lineage>
        <taxon>Bacteria</taxon>
        <taxon>Pseudomonadati</taxon>
        <taxon>Pseudomonadota</taxon>
        <taxon>Alphaproteobacteria</taxon>
        <taxon>Sphingomonadales</taxon>
        <taxon>Sphingomonadaceae</taxon>
        <taxon>Sphingomonas</taxon>
    </lineage>
</organism>
<evidence type="ECO:0000256" key="1">
    <source>
        <dbReference type="SAM" id="Phobius"/>
    </source>
</evidence>
<keyword evidence="1" id="KW-0472">Membrane</keyword>
<sequence>MNSGILPFLLLSATLGLVLSFAPARWAAIGGLTSAVTALAVYALAPLQDASPAFMQAVFLCLWASIIVTGVIAYLPLARSPRWVVPAALNAGVWTGACAALTASLGGLVVGLLPILLVIPGTWFTRRKFCIVIKVVVSWMIAIAALSTFVSLIPTPGYEPDHME</sequence>
<keyword evidence="1" id="KW-0812">Transmembrane</keyword>
<feature type="transmembrane region" description="Helical" evidence="1">
    <location>
        <begin position="93"/>
        <end position="119"/>
    </location>
</feature>
<proteinExistence type="predicted"/>
<dbReference type="Proteomes" id="UP000515861">
    <property type="component" value="Chromosome"/>
</dbReference>
<accession>A0A7G9KZB7</accession>